<feature type="region of interest" description="Disordered" evidence="1">
    <location>
        <begin position="1"/>
        <end position="51"/>
    </location>
</feature>
<feature type="domain" description="INO80 complex subunit B-like conserved region" evidence="2">
    <location>
        <begin position="186"/>
        <end position="259"/>
    </location>
</feature>
<dbReference type="OMA" id="MPCGVIG"/>
<dbReference type="KEGG" id="tad:TRIADDRAFT_59046"/>
<evidence type="ECO:0000313" key="4">
    <source>
        <dbReference type="Proteomes" id="UP000009022"/>
    </source>
</evidence>
<name>B3S4D5_TRIAD</name>
<feature type="compositionally biased region" description="Basic residues" evidence="1">
    <location>
        <begin position="19"/>
        <end position="37"/>
    </location>
</feature>
<dbReference type="RefSeq" id="XP_002115164.1">
    <property type="nucleotide sequence ID" value="XM_002115128.1"/>
</dbReference>
<dbReference type="CDD" id="cd23021">
    <property type="entry name" value="zf-HIT_IN80B"/>
    <property type="match status" value="1"/>
</dbReference>
<gene>
    <name evidence="3" type="ORF">TRIADDRAFT_59046</name>
</gene>
<dbReference type="OrthoDB" id="2021186at2759"/>
<accession>B3S4D5</accession>
<dbReference type="STRING" id="10228.B3S4D5"/>
<evidence type="ECO:0000256" key="1">
    <source>
        <dbReference type="SAM" id="MobiDB-lite"/>
    </source>
</evidence>
<dbReference type="GO" id="GO:0031011">
    <property type="term" value="C:Ino80 complex"/>
    <property type="evidence" value="ECO:0000318"/>
    <property type="project" value="GO_Central"/>
</dbReference>
<dbReference type="EMBL" id="DS985249">
    <property type="protein sequence ID" value="EDV22620.1"/>
    <property type="molecule type" value="Genomic_DNA"/>
</dbReference>
<dbReference type="eggNOG" id="ENOG502QUQX">
    <property type="taxonomic scope" value="Eukaryota"/>
</dbReference>
<reference evidence="3 4" key="1">
    <citation type="journal article" date="2008" name="Nature">
        <title>The Trichoplax genome and the nature of placozoans.</title>
        <authorList>
            <person name="Srivastava M."/>
            <person name="Begovic E."/>
            <person name="Chapman J."/>
            <person name="Putnam N.H."/>
            <person name="Hellsten U."/>
            <person name="Kawashima T."/>
            <person name="Kuo A."/>
            <person name="Mitros T."/>
            <person name="Salamov A."/>
            <person name="Carpenter M.L."/>
            <person name="Signorovitch A.Y."/>
            <person name="Moreno M.A."/>
            <person name="Kamm K."/>
            <person name="Grimwood J."/>
            <person name="Schmutz J."/>
            <person name="Shapiro H."/>
            <person name="Grigoriev I.V."/>
            <person name="Buss L.W."/>
            <person name="Schierwater B."/>
            <person name="Dellaporta S.L."/>
            <person name="Rokhsar D.S."/>
        </authorList>
    </citation>
    <scope>NUCLEOTIDE SEQUENCE [LARGE SCALE GENOMIC DNA]</scope>
    <source>
        <strain evidence="3 4">Grell-BS-1999</strain>
    </source>
</reference>
<feature type="compositionally biased region" description="Basic and acidic residues" evidence="1">
    <location>
        <begin position="100"/>
        <end position="116"/>
    </location>
</feature>
<dbReference type="Proteomes" id="UP000009022">
    <property type="component" value="Unassembled WGS sequence"/>
</dbReference>
<keyword evidence="4" id="KW-1185">Reference proteome</keyword>
<dbReference type="InterPro" id="IPR029523">
    <property type="entry name" value="INO80B/Ies2"/>
</dbReference>
<dbReference type="Pfam" id="PF04438">
    <property type="entry name" value="zf-HIT"/>
    <property type="match status" value="1"/>
</dbReference>
<dbReference type="PANTHER" id="PTHR21561:SF12">
    <property type="entry name" value="INO80 COMPLEX SUBUNIT B"/>
    <property type="match status" value="1"/>
</dbReference>
<feature type="compositionally biased region" description="Basic and acidic residues" evidence="1">
    <location>
        <begin position="38"/>
        <end position="51"/>
    </location>
</feature>
<dbReference type="SMART" id="SM01406">
    <property type="entry name" value="PAPA-1"/>
    <property type="match status" value="1"/>
</dbReference>
<sequence length="318" mass="37062">MGKQKSNKELEEEVNNSRPTHKKKHKHKHKKHKRKKEHGSMEESSESKGREVKLKIKLGGQTLATTHAHAFTVINDYHERVREFMVSEEEEDIEVYSANSERHEDEHYASADEKSQEVNVENGDSEDEWLAALESGDLDENGRVRTARKKSMMTARQRAMMGEVEYVEPLLELPMGRKQSKEVTEEMLQRKQQRATKRKLQIAKKIEQNKAQTIDKLLYKQASRSRKDAAKKSMGSKDIPRIRYTNRVNFFSLSFPENIEFPMIAQTIKIPKERELCTVDGCKNFRRYADSKLNLPLCSFECYKKLNNSKIEEMKVAN</sequence>
<dbReference type="GeneID" id="6756199"/>
<protein>
    <recommendedName>
        <fullName evidence="2">INO80 complex subunit B-like conserved region domain-containing protein</fullName>
    </recommendedName>
</protein>
<dbReference type="HOGENOM" id="CLU_070409_2_0_1"/>
<dbReference type="Pfam" id="PF04795">
    <property type="entry name" value="PAPA-1"/>
    <property type="match status" value="1"/>
</dbReference>
<dbReference type="InParanoid" id="B3S4D5"/>
<dbReference type="InterPro" id="IPR006880">
    <property type="entry name" value="INO80B_C"/>
</dbReference>
<dbReference type="CTD" id="6756199"/>
<dbReference type="PANTHER" id="PTHR21561">
    <property type="entry name" value="INO80 COMPLEX SUBUNIT B"/>
    <property type="match status" value="1"/>
</dbReference>
<dbReference type="PhylomeDB" id="B3S4D5"/>
<evidence type="ECO:0000259" key="2">
    <source>
        <dbReference type="SMART" id="SM01406"/>
    </source>
</evidence>
<dbReference type="AlphaFoldDB" id="B3S4D5"/>
<feature type="region of interest" description="Disordered" evidence="1">
    <location>
        <begin position="99"/>
        <end position="118"/>
    </location>
</feature>
<dbReference type="InterPro" id="IPR007529">
    <property type="entry name" value="Znf_HIT"/>
</dbReference>
<dbReference type="GO" id="GO:0006338">
    <property type="term" value="P:chromatin remodeling"/>
    <property type="evidence" value="ECO:0007669"/>
    <property type="project" value="InterPro"/>
</dbReference>
<organism evidence="3 4">
    <name type="scientific">Trichoplax adhaerens</name>
    <name type="common">Trichoplax reptans</name>
    <dbReference type="NCBI Taxonomy" id="10228"/>
    <lineage>
        <taxon>Eukaryota</taxon>
        <taxon>Metazoa</taxon>
        <taxon>Placozoa</taxon>
        <taxon>Uniplacotomia</taxon>
        <taxon>Trichoplacea</taxon>
        <taxon>Trichoplacidae</taxon>
        <taxon>Trichoplax</taxon>
    </lineage>
</organism>
<proteinExistence type="predicted"/>
<evidence type="ECO:0000313" key="3">
    <source>
        <dbReference type="EMBL" id="EDV22620.1"/>
    </source>
</evidence>